<dbReference type="Pfam" id="PF02028">
    <property type="entry name" value="BCCT"/>
    <property type="match status" value="1"/>
</dbReference>
<feature type="transmembrane region" description="Helical" evidence="9">
    <location>
        <begin position="409"/>
        <end position="431"/>
    </location>
</feature>
<feature type="transmembrane region" description="Helical" evidence="9">
    <location>
        <begin position="476"/>
        <end position="494"/>
    </location>
</feature>
<feature type="transmembrane region" description="Helical" evidence="9">
    <location>
        <begin position="236"/>
        <end position="254"/>
    </location>
</feature>
<comment type="subcellular location">
    <subcellularLocation>
        <location evidence="1">Cell membrane</location>
        <topology evidence="1">Multi-pass membrane protein</topology>
    </subcellularLocation>
</comment>
<feature type="compositionally biased region" description="Basic and acidic residues" evidence="8">
    <location>
        <begin position="594"/>
        <end position="606"/>
    </location>
</feature>
<protein>
    <submittedName>
        <fullName evidence="10">BCCT family transporter</fullName>
    </submittedName>
</protein>
<feature type="transmembrane region" description="Helical" evidence="9">
    <location>
        <begin position="322"/>
        <end position="339"/>
    </location>
</feature>
<feature type="transmembrane region" description="Helical" evidence="9">
    <location>
        <begin position="12"/>
        <end position="31"/>
    </location>
</feature>
<dbReference type="PANTHER" id="PTHR30047:SF7">
    <property type="entry name" value="HIGH-AFFINITY CHOLINE TRANSPORT PROTEIN"/>
    <property type="match status" value="1"/>
</dbReference>
<feature type="transmembrane region" description="Helical" evidence="9">
    <location>
        <begin position="194"/>
        <end position="216"/>
    </location>
</feature>
<keyword evidence="4" id="KW-1003">Cell membrane</keyword>
<evidence type="ECO:0000256" key="4">
    <source>
        <dbReference type="ARBA" id="ARBA00022475"/>
    </source>
</evidence>
<dbReference type="Proteomes" id="UP001500984">
    <property type="component" value="Unassembled WGS sequence"/>
</dbReference>
<dbReference type="InterPro" id="IPR000060">
    <property type="entry name" value="BCCT_transptr"/>
</dbReference>
<keyword evidence="11" id="KW-1185">Reference proteome</keyword>
<accession>A0ABP5HXK1</accession>
<keyword evidence="6 9" id="KW-1133">Transmembrane helix</keyword>
<reference evidence="11" key="1">
    <citation type="journal article" date="2019" name="Int. J. Syst. Evol. Microbiol.">
        <title>The Global Catalogue of Microorganisms (GCM) 10K type strain sequencing project: providing services to taxonomists for standard genome sequencing and annotation.</title>
        <authorList>
            <consortium name="The Broad Institute Genomics Platform"/>
            <consortium name="The Broad Institute Genome Sequencing Center for Infectious Disease"/>
            <person name="Wu L."/>
            <person name="Ma J."/>
        </authorList>
    </citation>
    <scope>NUCLEOTIDE SEQUENCE [LARGE SCALE GENOMIC DNA]</scope>
    <source>
        <strain evidence="11">JCM 15900</strain>
    </source>
</reference>
<feature type="transmembrane region" description="Helical" evidence="9">
    <location>
        <begin position="266"/>
        <end position="287"/>
    </location>
</feature>
<dbReference type="NCBIfam" id="TIGR00842">
    <property type="entry name" value="bcct"/>
    <property type="match status" value="1"/>
</dbReference>
<name>A0ABP5HXK1_9MICO</name>
<feature type="region of interest" description="Disordered" evidence="8">
    <location>
        <begin position="564"/>
        <end position="614"/>
    </location>
</feature>
<feature type="transmembrane region" description="Helical" evidence="9">
    <location>
        <begin position="351"/>
        <end position="373"/>
    </location>
</feature>
<feature type="transmembrane region" description="Helical" evidence="9">
    <location>
        <begin position="51"/>
        <end position="70"/>
    </location>
</feature>
<comment type="caution">
    <text evidence="10">The sequence shown here is derived from an EMBL/GenBank/DDBJ whole genome shotgun (WGS) entry which is preliminary data.</text>
</comment>
<evidence type="ECO:0000256" key="3">
    <source>
        <dbReference type="ARBA" id="ARBA00022448"/>
    </source>
</evidence>
<feature type="transmembrane region" description="Helical" evidence="9">
    <location>
        <begin position="90"/>
        <end position="111"/>
    </location>
</feature>
<dbReference type="PANTHER" id="PTHR30047">
    <property type="entry name" value="HIGH-AFFINITY CHOLINE TRANSPORT PROTEIN-RELATED"/>
    <property type="match status" value="1"/>
</dbReference>
<keyword evidence="7 9" id="KW-0472">Membrane</keyword>
<evidence type="ECO:0000313" key="11">
    <source>
        <dbReference type="Proteomes" id="UP001500984"/>
    </source>
</evidence>
<evidence type="ECO:0000313" key="10">
    <source>
        <dbReference type="EMBL" id="GAA2087763.1"/>
    </source>
</evidence>
<evidence type="ECO:0000256" key="1">
    <source>
        <dbReference type="ARBA" id="ARBA00004651"/>
    </source>
</evidence>
<feature type="transmembrane region" description="Helical" evidence="9">
    <location>
        <begin position="147"/>
        <end position="166"/>
    </location>
</feature>
<evidence type="ECO:0000256" key="9">
    <source>
        <dbReference type="SAM" id="Phobius"/>
    </source>
</evidence>
<comment type="similarity">
    <text evidence="2">Belongs to the BCCT transporter (TC 2.A.15) family.</text>
</comment>
<sequence>MHDLLRLRTTPALFFAAAGVILLFVVATILFTEPLSAATGAASQWLMVNLGWFYILGVTLFLLFLIYMAASRFGRVKLGPDDEAPEHSNVTWFAMLFAAGIGSILMFWGVAEPVSHFGAPPRGASLGIEPESGAAAVDALNFAMYHFTFHTWAIFTLPALCFAYFIHKRNLPPRVSSIFQPLLGKRIHGPVGKLIDVVAIIGTVFGVAVSIGLGVLQINGGLSQLFGIPENAGWQLIIIGVVTLIAMISVGLGLERGIKVLSNINIVAAVGLLLFVLVAGGATLYALKGTIESFGTYIFSLPELAFWNDTLGDTGWQNTWTVFYWAWTITWSPFVGIFIARISRGRTIRQFVIGVLAVPSLFSVVWFGIFGWASMDIELNGSGGLVERVVDDGDIPGALFELLSHYPGAWLVSVIAIAVVIVFFITSLDSAALVIDTMANGHEDFNPLGQRLFWALAVGLITATLLVFSGEGGLEALQSISILIGLPFFVIAFFQMYALRRALREDAGELPAMRTREWRRVLPPEEFIRRMRRGSSDRYEYADPADAVTRPQPRTEVPVMRDPYVDAVPHGRRRPRRSVTLAGRTGSRRLPARTPEEAPVRERLPLDDVEPHED</sequence>
<dbReference type="EMBL" id="BAAAPZ010000002">
    <property type="protein sequence ID" value="GAA2087763.1"/>
    <property type="molecule type" value="Genomic_DNA"/>
</dbReference>
<evidence type="ECO:0000256" key="8">
    <source>
        <dbReference type="SAM" id="MobiDB-lite"/>
    </source>
</evidence>
<feature type="transmembrane region" description="Helical" evidence="9">
    <location>
        <begin position="452"/>
        <end position="470"/>
    </location>
</feature>
<organism evidence="10 11">
    <name type="scientific">Brevibacterium salitolerans</name>
    <dbReference type="NCBI Taxonomy" id="1403566"/>
    <lineage>
        <taxon>Bacteria</taxon>
        <taxon>Bacillati</taxon>
        <taxon>Actinomycetota</taxon>
        <taxon>Actinomycetes</taxon>
        <taxon>Micrococcales</taxon>
        <taxon>Brevibacteriaceae</taxon>
        <taxon>Brevibacterium</taxon>
    </lineage>
</organism>
<keyword evidence="5 9" id="KW-0812">Transmembrane</keyword>
<proteinExistence type="inferred from homology"/>
<keyword evidence="3" id="KW-0813">Transport</keyword>
<evidence type="ECO:0000256" key="7">
    <source>
        <dbReference type="ARBA" id="ARBA00023136"/>
    </source>
</evidence>
<evidence type="ECO:0000256" key="2">
    <source>
        <dbReference type="ARBA" id="ARBA00005658"/>
    </source>
</evidence>
<evidence type="ECO:0000256" key="5">
    <source>
        <dbReference type="ARBA" id="ARBA00022692"/>
    </source>
</evidence>
<gene>
    <name evidence="10" type="ORF">GCM10009823_02370</name>
</gene>
<evidence type="ECO:0000256" key="6">
    <source>
        <dbReference type="ARBA" id="ARBA00022989"/>
    </source>
</evidence>